<dbReference type="InterPro" id="IPR006306">
    <property type="entry name" value="T3SS_HrpO"/>
</dbReference>
<dbReference type="PANTHER" id="PTHR34040">
    <property type="entry name" value="FLAGELLAR BIOSYNTHETIC PROTEIN FLIQ"/>
    <property type="match status" value="1"/>
</dbReference>
<evidence type="ECO:0000256" key="2">
    <source>
        <dbReference type="ARBA" id="ARBA00006156"/>
    </source>
</evidence>
<evidence type="ECO:0000256" key="7">
    <source>
        <dbReference type="ARBA" id="ARBA00023136"/>
    </source>
</evidence>
<organism evidence="9 10">
    <name type="scientific">Noviherbaspirillum saxi</name>
    <dbReference type="NCBI Taxonomy" id="2320863"/>
    <lineage>
        <taxon>Bacteria</taxon>
        <taxon>Pseudomonadati</taxon>
        <taxon>Pseudomonadota</taxon>
        <taxon>Betaproteobacteria</taxon>
        <taxon>Burkholderiales</taxon>
        <taxon>Oxalobacteraceae</taxon>
        <taxon>Noviherbaspirillum</taxon>
    </lineage>
</organism>
<dbReference type="InterPro" id="IPR002191">
    <property type="entry name" value="Bac_export_3"/>
</dbReference>
<evidence type="ECO:0000256" key="5">
    <source>
        <dbReference type="ARBA" id="ARBA00022989"/>
    </source>
</evidence>
<comment type="subcellular location">
    <subcellularLocation>
        <location evidence="1">Cell membrane</location>
        <topology evidence="1">Multi-pass membrane protein</topology>
    </subcellularLocation>
</comment>
<dbReference type="PRINTS" id="PR00952">
    <property type="entry name" value="TYPE3IMQPROT"/>
</dbReference>
<dbReference type="NCBIfam" id="TIGR01403">
    <property type="entry name" value="fliQ_rel_III"/>
    <property type="match status" value="1"/>
</dbReference>
<evidence type="ECO:0000256" key="1">
    <source>
        <dbReference type="ARBA" id="ARBA00004651"/>
    </source>
</evidence>
<protein>
    <submittedName>
        <fullName evidence="9">EscS/YscS/HrcS family type III secretion system export apparatus protein</fullName>
    </submittedName>
</protein>
<name>A0A3A3FKW4_9BURK</name>
<keyword evidence="6" id="KW-0843">Virulence</keyword>
<evidence type="ECO:0000256" key="6">
    <source>
        <dbReference type="ARBA" id="ARBA00023026"/>
    </source>
</evidence>
<evidence type="ECO:0000313" key="10">
    <source>
        <dbReference type="Proteomes" id="UP000265955"/>
    </source>
</evidence>
<feature type="transmembrane region" description="Helical" evidence="8">
    <location>
        <begin position="49"/>
        <end position="66"/>
    </location>
</feature>
<evidence type="ECO:0000256" key="8">
    <source>
        <dbReference type="SAM" id="Phobius"/>
    </source>
</evidence>
<dbReference type="EMBL" id="QYUO01000003">
    <property type="protein sequence ID" value="RJF92152.1"/>
    <property type="molecule type" value="Genomic_DNA"/>
</dbReference>
<comment type="caution">
    <text evidence="9">The sequence shown here is derived from an EMBL/GenBank/DDBJ whole genome shotgun (WGS) entry which is preliminary data.</text>
</comment>
<dbReference type="Pfam" id="PF01313">
    <property type="entry name" value="Bac_export_3"/>
    <property type="match status" value="1"/>
</dbReference>
<dbReference type="GO" id="GO:0009306">
    <property type="term" value="P:protein secretion"/>
    <property type="evidence" value="ECO:0007669"/>
    <property type="project" value="InterPro"/>
</dbReference>
<sequence>MEAINLFQHALILIILLSAPPLVVATVVGVGISLVQTLFQIQDQTVPFFIKLVAVSVTLLLTARWMQAELVTLTNQAFLAIGNVGR</sequence>
<dbReference type="Proteomes" id="UP000265955">
    <property type="component" value="Unassembled WGS sequence"/>
</dbReference>
<dbReference type="PANTHER" id="PTHR34040:SF7">
    <property type="entry name" value="SURFACE PRESENTATION OF ANTIGENS PROTEIN SPAQ"/>
    <property type="match status" value="1"/>
</dbReference>
<proteinExistence type="inferred from homology"/>
<keyword evidence="3" id="KW-1003">Cell membrane</keyword>
<keyword evidence="4 8" id="KW-0812">Transmembrane</keyword>
<comment type="similarity">
    <text evidence="2">Belongs to the FliQ/MopD/SpaQ family.</text>
</comment>
<keyword evidence="10" id="KW-1185">Reference proteome</keyword>
<dbReference type="RefSeq" id="WP_119772038.1">
    <property type="nucleotide sequence ID" value="NZ_QYUO01000003.1"/>
</dbReference>
<dbReference type="AlphaFoldDB" id="A0A3A3FKW4"/>
<dbReference type="GO" id="GO:0005886">
    <property type="term" value="C:plasma membrane"/>
    <property type="evidence" value="ECO:0007669"/>
    <property type="project" value="UniProtKB-SubCell"/>
</dbReference>
<evidence type="ECO:0000313" key="9">
    <source>
        <dbReference type="EMBL" id="RJF92152.1"/>
    </source>
</evidence>
<evidence type="ECO:0000256" key="3">
    <source>
        <dbReference type="ARBA" id="ARBA00022475"/>
    </source>
</evidence>
<keyword evidence="7 8" id="KW-0472">Membrane</keyword>
<gene>
    <name evidence="9" type="ORF">D3871_26275</name>
</gene>
<dbReference type="OrthoDB" id="9806440at2"/>
<accession>A0A3A3FKW4</accession>
<keyword evidence="5 8" id="KW-1133">Transmembrane helix</keyword>
<evidence type="ECO:0000256" key="4">
    <source>
        <dbReference type="ARBA" id="ARBA00022692"/>
    </source>
</evidence>
<reference evidence="10" key="1">
    <citation type="submission" date="2018-09" db="EMBL/GenBank/DDBJ databases">
        <authorList>
            <person name="Zhu H."/>
        </authorList>
    </citation>
    <scope>NUCLEOTIDE SEQUENCE [LARGE SCALE GENOMIC DNA]</scope>
    <source>
        <strain evidence="10">K1R23-30</strain>
    </source>
</reference>